<dbReference type="AlphaFoldDB" id="R7RXD9"/>
<gene>
    <name evidence="1" type="ORF">STEHIDRAFT_68626</name>
</gene>
<feature type="non-terminal residue" evidence="1">
    <location>
        <position position="235"/>
    </location>
</feature>
<protein>
    <submittedName>
        <fullName evidence="1">Uncharacterized protein</fullName>
    </submittedName>
</protein>
<dbReference type="RefSeq" id="XP_007310664.1">
    <property type="nucleotide sequence ID" value="XM_007310602.1"/>
</dbReference>
<keyword evidence="2" id="KW-1185">Reference proteome</keyword>
<dbReference type="Proteomes" id="UP000053927">
    <property type="component" value="Unassembled WGS sequence"/>
</dbReference>
<accession>R7RXD9</accession>
<reference evidence="2" key="1">
    <citation type="journal article" date="2012" name="Science">
        <title>The Paleozoic origin of enzymatic lignin decomposition reconstructed from 31 fungal genomes.</title>
        <authorList>
            <person name="Floudas D."/>
            <person name="Binder M."/>
            <person name="Riley R."/>
            <person name="Barry K."/>
            <person name="Blanchette R.A."/>
            <person name="Henrissat B."/>
            <person name="Martinez A.T."/>
            <person name="Otillar R."/>
            <person name="Spatafora J.W."/>
            <person name="Yadav J.S."/>
            <person name="Aerts A."/>
            <person name="Benoit I."/>
            <person name="Boyd A."/>
            <person name="Carlson A."/>
            <person name="Copeland A."/>
            <person name="Coutinho P.M."/>
            <person name="de Vries R.P."/>
            <person name="Ferreira P."/>
            <person name="Findley K."/>
            <person name="Foster B."/>
            <person name="Gaskell J."/>
            <person name="Glotzer D."/>
            <person name="Gorecki P."/>
            <person name="Heitman J."/>
            <person name="Hesse C."/>
            <person name="Hori C."/>
            <person name="Igarashi K."/>
            <person name="Jurgens J.A."/>
            <person name="Kallen N."/>
            <person name="Kersten P."/>
            <person name="Kohler A."/>
            <person name="Kuees U."/>
            <person name="Kumar T.K.A."/>
            <person name="Kuo A."/>
            <person name="LaButti K."/>
            <person name="Larrondo L.F."/>
            <person name="Lindquist E."/>
            <person name="Ling A."/>
            <person name="Lombard V."/>
            <person name="Lucas S."/>
            <person name="Lundell T."/>
            <person name="Martin R."/>
            <person name="McLaughlin D.J."/>
            <person name="Morgenstern I."/>
            <person name="Morin E."/>
            <person name="Murat C."/>
            <person name="Nagy L.G."/>
            <person name="Nolan M."/>
            <person name="Ohm R.A."/>
            <person name="Patyshakuliyeva A."/>
            <person name="Rokas A."/>
            <person name="Ruiz-Duenas F.J."/>
            <person name="Sabat G."/>
            <person name="Salamov A."/>
            <person name="Samejima M."/>
            <person name="Schmutz J."/>
            <person name="Slot J.C."/>
            <person name="St John F."/>
            <person name="Stenlid J."/>
            <person name="Sun H."/>
            <person name="Sun S."/>
            <person name="Syed K."/>
            <person name="Tsang A."/>
            <person name="Wiebenga A."/>
            <person name="Young D."/>
            <person name="Pisabarro A."/>
            <person name="Eastwood D.C."/>
            <person name="Martin F."/>
            <person name="Cullen D."/>
            <person name="Grigoriev I.V."/>
            <person name="Hibbett D.S."/>
        </authorList>
    </citation>
    <scope>NUCLEOTIDE SEQUENCE [LARGE SCALE GENOMIC DNA]</scope>
    <source>
        <strain evidence="2">FP-91666</strain>
    </source>
</reference>
<sequence length="235" mass="26440">MTQESALRLLDPSDKQNVPKAVSLMQHLSRVEALPEPTNPTDAHNRHVLSFFAKTLNYFVAPFITVNMSLSEQVRSLAVYAHLAAALQMKHGTACFTGALYTDSQSVVKNIIFTIARMQLINPNLKFYIILEGSDRLEIVFSDCRTQDHGRNFDTKHLSEKLSLLFLTHSAYERNPDLDRGHRRLSLKDALGVDHCNPRSWTDSVHVGDVALESEWNEARQLATNLLESELGPDA</sequence>
<evidence type="ECO:0000313" key="2">
    <source>
        <dbReference type="Proteomes" id="UP000053927"/>
    </source>
</evidence>
<dbReference type="OMA" id="VALESEW"/>
<organism evidence="1 2">
    <name type="scientific">Stereum hirsutum (strain FP-91666)</name>
    <name type="common">White-rot fungus</name>
    <dbReference type="NCBI Taxonomy" id="721885"/>
    <lineage>
        <taxon>Eukaryota</taxon>
        <taxon>Fungi</taxon>
        <taxon>Dikarya</taxon>
        <taxon>Basidiomycota</taxon>
        <taxon>Agaricomycotina</taxon>
        <taxon>Agaricomycetes</taxon>
        <taxon>Russulales</taxon>
        <taxon>Stereaceae</taxon>
        <taxon>Stereum</taxon>
    </lineage>
</organism>
<dbReference type="KEGG" id="shs:STEHIDRAFT_68626"/>
<dbReference type="eggNOG" id="ENOG502SZAG">
    <property type="taxonomic scope" value="Eukaryota"/>
</dbReference>
<dbReference type="OrthoDB" id="3048541at2759"/>
<evidence type="ECO:0000313" key="1">
    <source>
        <dbReference type="EMBL" id="EIM80051.1"/>
    </source>
</evidence>
<dbReference type="GeneID" id="18806448"/>
<name>R7RXD9_STEHR</name>
<dbReference type="EMBL" id="JH687399">
    <property type="protein sequence ID" value="EIM80051.1"/>
    <property type="molecule type" value="Genomic_DNA"/>
</dbReference>
<proteinExistence type="predicted"/>